<dbReference type="EMBL" id="FTNE01000007">
    <property type="protein sequence ID" value="SIQ65538.1"/>
    <property type="molecule type" value="Genomic_DNA"/>
</dbReference>
<gene>
    <name evidence="1" type="ORF">SAMN05421828_107125</name>
</gene>
<reference evidence="1 2" key="1">
    <citation type="submission" date="2017-01" db="EMBL/GenBank/DDBJ databases">
        <authorList>
            <person name="Varghese N."/>
            <person name="Submissions S."/>
        </authorList>
    </citation>
    <scope>NUCLEOTIDE SEQUENCE [LARGE SCALE GENOMIC DNA]</scope>
    <source>
        <strain evidence="1 2">ATCC 35905</strain>
    </source>
</reference>
<dbReference type="Proteomes" id="UP000186308">
    <property type="component" value="Unassembled WGS sequence"/>
</dbReference>
<evidence type="ECO:0000313" key="2">
    <source>
        <dbReference type="Proteomes" id="UP000186308"/>
    </source>
</evidence>
<proteinExistence type="predicted"/>
<accession>A0A8G2FG13</accession>
<organism evidence="1 2">
    <name type="scientific">Acidiphilium rubrum</name>
    <dbReference type="NCBI Taxonomy" id="526"/>
    <lineage>
        <taxon>Bacteria</taxon>
        <taxon>Pseudomonadati</taxon>
        <taxon>Pseudomonadota</taxon>
        <taxon>Alphaproteobacteria</taxon>
        <taxon>Acetobacterales</taxon>
        <taxon>Acidocellaceae</taxon>
        <taxon>Acidiphilium</taxon>
    </lineage>
</organism>
<sequence>MSASPDFDTQAAWLRRFTADAESNLNAFALRLREAMPDRVTLLESKGLFARKATLVGLAVRMDEHVYALKIDHGRLKASIAMEVRGITLNTREVDPGTWFAQLAQETEKASAHARSLSQSISAFMAS</sequence>
<dbReference type="AlphaFoldDB" id="A0A8G2FG13"/>
<dbReference type="RefSeq" id="WP_029313200.1">
    <property type="nucleotide sequence ID" value="NZ_FTNE01000007.1"/>
</dbReference>
<comment type="caution">
    <text evidence="1">The sequence shown here is derived from an EMBL/GenBank/DDBJ whole genome shotgun (WGS) entry which is preliminary data.</text>
</comment>
<dbReference type="OrthoDB" id="7278738at2"/>
<protein>
    <submittedName>
        <fullName evidence="1">Uncharacterized protein</fullName>
    </submittedName>
</protein>
<keyword evidence="2" id="KW-1185">Reference proteome</keyword>
<evidence type="ECO:0000313" key="1">
    <source>
        <dbReference type="EMBL" id="SIQ65538.1"/>
    </source>
</evidence>
<name>A0A8G2FG13_ACIRU</name>